<dbReference type="InterPro" id="IPR024529">
    <property type="entry name" value="ECF_trnsprt_substrate-spec"/>
</dbReference>
<dbReference type="Proteomes" id="UP001429357">
    <property type="component" value="Unassembled WGS sequence"/>
</dbReference>
<gene>
    <name evidence="2" type="ORF">BAU18_000766</name>
</gene>
<feature type="transmembrane region" description="Helical" evidence="1">
    <location>
        <begin position="78"/>
        <end position="95"/>
    </location>
</feature>
<protein>
    <recommendedName>
        <fullName evidence="4">Folate family ECF transporter S component</fullName>
    </recommendedName>
</protein>
<reference evidence="3" key="1">
    <citation type="submission" date="2016-06" db="EMBL/GenBank/DDBJ databases">
        <title>Four novel species of enterococci isolated from chicken manure.</title>
        <authorList>
            <person name="Van Tyne D."/>
        </authorList>
    </citation>
    <scope>NUCLEOTIDE SEQUENCE [LARGE SCALE GENOMIC DNA]</scope>
    <source>
        <strain evidence="3">JM9A</strain>
    </source>
</reference>
<dbReference type="InterPro" id="IPR030949">
    <property type="entry name" value="ECF_S_folate_fam"/>
</dbReference>
<organism evidence="2 3">
    <name type="scientific">Enterococcus diestrammenae</name>
    <dbReference type="NCBI Taxonomy" id="1155073"/>
    <lineage>
        <taxon>Bacteria</taxon>
        <taxon>Bacillati</taxon>
        <taxon>Bacillota</taxon>
        <taxon>Bacilli</taxon>
        <taxon>Lactobacillales</taxon>
        <taxon>Enterococcaceae</taxon>
        <taxon>Enterococcus</taxon>
    </lineage>
</organism>
<keyword evidence="1" id="KW-0472">Membrane</keyword>
<feature type="transmembrane region" description="Helical" evidence="1">
    <location>
        <begin position="101"/>
        <end position="120"/>
    </location>
</feature>
<evidence type="ECO:0008006" key="4">
    <source>
        <dbReference type="Google" id="ProtNLM"/>
    </source>
</evidence>
<keyword evidence="1" id="KW-1133">Transmembrane helix</keyword>
<dbReference type="EMBL" id="MAEI02000001">
    <property type="protein sequence ID" value="MEO1781187.1"/>
    <property type="molecule type" value="Genomic_DNA"/>
</dbReference>
<dbReference type="Pfam" id="PF12822">
    <property type="entry name" value="ECF_trnsprt"/>
    <property type="match status" value="1"/>
</dbReference>
<proteinExistence type="predicted"/>
<comment type="caution">
    <text evidence="2">The sequence shown here is derived from an EMBL/GenBank/DDBJ whole genome shotgun (WGS) entry which is preliminary data.</text>
</comment>
<keyword evidence="3" id="KW-1185">Reference proteome</keyword>
<evidence type="ECO:0000256" key="1">
    <source>
        <dbReference type="SAM" id="Phobius"/>
    </source>
</evidence>
<evidence type="ECO:0000313" key="2">
    <source>
        <dbReference type="EMBL" id="MEO1781187.1"/>
    </source>
</evidence>
<accession>A0ABV0F292</accession>
<keyword evidence="1" id="KW-0812">Transmembrane</keyword>
<dbReference type="NCBIfam" id="TIGR04518">
    <property type="entry name" value="ECF_S_folT_fam"/>
    <property type="match status" value="1"/>
</dbReference>
<evidence type="ECO:0000313" key="3">
    <source>
        <dbReference type="Proteomes" id="UP001429357"/>
    </source>
</evidence>
<reference evidence="2 3" key="2">
    <citation type="submission" date="2024-02" db="EMBL/GenBank/DDBJ databases">
        <title>The Genome Sequence of Enterococcus diestrammenae JM9A.</title>
        <authorList>
            <person name="Earl A."/>
            <person name="Manson A."/>
            <person name="Gilmore M."/>
            <person name="Sanders J."/>
            <person name="Shea T."/>
            <person name="Howe W."/>
            <person name="Livny J."/>
            <person name="Cuomo C."/>
            <person name="Neafsey D."/>
            <person name="Birren B."/>
        </authorList>
    </citation>
    <scope>NUCLEOTIDE SEQUENCE [LARGE SCALE GENOMIC DNA]</scope>
    <source>
        <strain evidence="2 3">JM9A</strain>
    </source>
</reference>
<name>A0ABV0F292_9ENTE</name>
<sequence>MKQKMDAHKIALMGLLIAMTIVLSRILGFETTFLKISFQFVPEMVMGMLFGPFWSGIGAGLADVIGMGFFAKAPYFPGFTLNAVIGGALYGWFFYRKEVKWQSAFLVTLINTLLITLLLTPLWLHMMYQVPLNWAFWSTRLLKAVIMLPVQTALLYYVGRAVPYKRLAKRFA</sequence>
<feature type="transmembrane region" description="Helical" evidence="1">
    <location>
        <begin position="141"/>
        <end position="159"/>
    </location>
</feature>
<dbReference type="Gene3D" id="1.10.1760.20">
    <property type="match status" value="1"/>
</dbReference>